<organism evidence="2 3">
    <name type="scientific">Rhizobium azibense</name>
    <dbReference type="NCBI Taxonomy" id="1136135"/>
    <lineage>
        <taxon>Bacteria</taxon>
        <taxon>Pseudomonadati</taxon>
        <taxon>Pseudomonadota</taxon>
        <taxon>Alphaproteobacteria</taxon>
        <taxon>Hyphomicrobiales</taxon>
        <taxon>Rhizobiaceae</taxon>
        <taxon>Rhizobium/Agrobacterium group</taxon>
        <taxon>Rhizobium</taxon>
    </lineage>
</organism>
<gene>
    <name evidence="2" type="ORF">EV130_10486</name>
</gene>
<reference evidence="2 3" key="1">
    <citation type="submission" date="2019-03" db="EMBL/GenBank/DDBJ databases">
        <title>Genomic Encyclopedia of Type Strains, Phase IV (KMG-V): Genome sequencing to study the core and pangenomes of soil and plant-associated prokaryotes.</title>
        <authorList>
            <person name="Whitman W."/>
        </authorList>
    </citation>
    <scope>NUCLEOTIDE SEQUENCE [LARGE SCALE GENOMIC DNA]</scope>
    <source>
        <strain evidence="2 3">Gr42</strain>
    </source>
</reference>
<comment type="caution">
    <text evidence="2">The sequence shown here is derived from an EMBL/GenBank/DDBJ whole genome shotgun (WGS) entry which is preliminary data.</text>
</comment>
<evidence type="ECO:0000256" key="1">
    <source>
        <dbReference type="SAM" id="MobiDB-lite"/>
    </source>
</evidence>
<dbReference type="Proteomes" id="UP000295547">
    <property type="component" value="Unassembled WGS sequence"/>
</dbReference>
<feature type="compositionally biased region" description="Basic and acidic residues" evidence="1">
    <location>
        <begin position="19"/>
        <end position="29"/>
    </location>
</feature>
<sequence>MQRRLFPSSQPRPRTYTGPDREKFASEPKRNGVVDAVVAGISRTARHDTWWNQLSHSKHLGNR</sequence>
<feature type="region of interest" description="Disordered" evidence="1">
    <location>
        <begin position="1"/>
        <end position="29"/>
    </location>
</feature>
<accession>A0A4R3QVK6</accession>
<name>A0A4R3QVK6_9HYPH</name>
<protein>
    <submittedName>
        <fullName evidence="2">Uncharacterized protein</fullName>
    </submittedName>
</protein>
<keyword evidence="3" id="KW-1185">Reference proteome</keyword>
<evidence type="ECO:0000313" key="3">
    <source>
        <dbReference type="Proteomes" id="UP000295547"/>
    </source>
</evidence>
<evidence type="ECO:0000313" key="2">
    <source>
        <dbReference type="EMBL" id="TCU26478.1"/>
    </source>
</evidence>
<proteinExistence type="predicted"/>
<dbReference type="EMBL" id="SMBJ01000004">
    <property type="protein sequence ID" value="TCU26478.1"/>
    <property type="molecule type" value="Genomic_DNA"/>
</dbReference>
<dbReference type="AlphaFoldDB" id="A0A4R3QVK6"/>